<comment type="caution">
    <text evidence="2">The sequence shown here is derived from an EMBL/GenBank/DDBJ whole genome shotgun (WGS) entry which is preliminary data.</text>
</comment>
<proteinExistence type="predicted"/>
<evidence type="ECO:0000256" key="1">
    <source>
        <dbReference type="SAM" id="Phobius"/>
    </source>
</evidence>
<organism evidence="2 3">
    <name type="scientific">Pantoea allii</name>
    <dbReference type="NCBI Taxonomy" id="574096"/>
    <lineage>
        <taxon>Bacteria</taxon>
        <taxon>Pseudomonadati</taxon>
        <taxon>Pseudomonadota</taxon>
        <taxon>Gammaproteobacteria</taxon>
        <taxon>Enterobacterales</taxon>
        <taxon>Erwiniaceae</taxon>
        <taxon>Pantoea</taxon>
    </lineage>
</organism>
<protein>
    <submittedName>
        <fullName evidence="2">Uncharacterized protein</fullName>
    </submittedName>
</protein>
<gene>
    <name evidence="2" type="ORF">C7431_10639</name>
</gene>
<evidence type="ECO:0000313" key="3">
    <source>
        <dbReference type="Proteomes" id="UP000245981"/>
    </source>
</evidence>
<feature type="transmembrane region" description="Helical" evidence="1">
    <location>
        <begin position="6"/>
        <end position="26"/>
    </location>
</feature>
<reference evidence="2 3" key="1">
    <citation type="submission" date="2018-05" db="EMBL/GenBank/DDBJ databases">
        <title>Genomic Encyclopedia of Type Strains, Phase IV (KMG-V): Genome sequencing to study the core and pangenomes of soil and plant-associated prokaryotes.</title>
        <authorList>
            <person name="Whitman W."/>
        </authorList>
    </citation>
    <scope>NUCLEOTIDE SEQUENCE [LARGE SCALE GENOMIC DNA]</scope>
    <source>
        <strain evidence="2 3">PNA 200-10</strain>
    </source>
</reference>
<dbReference type="EMBL" id="QGHF01000006">
    <property type="protein sequence ID" value="PWK96118.1"/>
    <property type="molecule type" value="Genomic_DNA"/>
</dbReference>
<accession>A0A2V2BF00</accession>
<evidence type="ECO:0000313" key="2">
    <source>
        <dbReference type="EMBL" id="PWK96118.1"/>
    </source>
</evidence>
<sequence>MGAGSASQFVFAIGFYARVPFLALFLRNDMHLSGSLSGLLLGLRIFSQQGMFQVGGAALTENVMMGNPLNAVLTPSPEATPAGLQLAGFPFLSAVALLIICRPLKNKRQARSHRAFYKNRDKMY</sequence>
<feature type="transmembrane region" description="Helical" evidence="1">
    <location>
        <begin position="79"/>
        <end position="101"/>
    </location>
</feature>
<dbReference type="OrthoDB" id="56516at2"/>
<keyword evidence="1" id="KW-0812">Transmembrane</keyword>
<dbReference type="Proteomes" id="UP000245981">
    <property type="component" value="Unassembled WGS sequence"/>
</dbReference>
<dbReference type="STRING" id="574096.HA38_20250"/>
<keyword evidence="1" id="KW-0472">Membrane</keyword>
<name>A0A2V2BF00_9GAMM</name>
<keyword evidence="1" id="KW-1133">Transmembrane helix</keyword>
<dbReference type="AlphaFoldDB" id="A0A2V2BF00"/>